<dbReference type="PANTHER" id="PTHR47664:SF1">
    <property type="entry name" value="CHROMOSOME UNDETERMINED SCAFFOLD_14, WHOLE GENOME SHOTGUN SEQUENCE"/>
    <property type="match status" value="1"/>
</dbReference>
<dbReference type="RefSeq" id="XP_004035026.1">
    <property type="nucleotide sequence ID" value="XM_004034978.1"/>
</dbReference>
<accession>G0QTA5</accession>
<dbReference type="PANTHER" id="PTHR47664">
    <property type="entry name" value="NLPC_P60 DOMAIN-CONTAINING PROTEIN"/>
    <property type="match status" value="1"/>
</dbReference>
<name>G0QTA5_ICHMU</name>
<proteinExistence type="predicted"/>
<dbReference type="InParanoid" id="G0QTA5"/>
<keyword evidence="1" id="KW-0436">Ligase</keyword>
<dbReference type="OrthoDB" id="202825at2759"/>
<evidence type="ECO:0000313" key="2">
    <source>
        <dbReference type="Proteomes" id="UP000008983"/>
    </source>
</evidence>
<dbReference type="AlphaFoldDB" id="G0QTA5"/>
<keyword evidence="2" id="KW-1185">Reference proteome</keyword>
<sequence>MKNAKYLKQQKQEERKTQDFKDNLRKKFTDQCKKYFGVPYHQKYWSEGEEYHNAPLYLDCCGLIRQVVYDLREDFGFSLGRWNQAYQFDVCPQEIEYKDMKPGDLVFISATYYNQRVKTQPIFKKFLNKNKKLKPFAHNMVHVEVFTGGETGEQTIGARYQKGVIQYHDSYKFISKNYYDMKYHFRSLDTWLDGICKSQCAQHEWRDDRDLWIPDKYSVFASPELQESEAIEEKQIENDFQIKKIYIGSGNNSQIIENFFKDKNTENKNRQYQLMDKQKTFNPFFYFKWVQTKSEVDFLSFNEGQQIINHIANVTIFTTKVGLLNLLRDYQSIQQETIDFFPETYQLDLLSDEILFLNKKLEKEQKQIWILKPHNNNMGKGIQIIEDIYIFKQNFIQQKNINQDPILLILLLMKLMKLLIIKKVSKIQK</sequence>
<protein>
    <submittedName>
        <fullName evidence="1">Tubulin-tyrosine ligase family protein, putative</fullName>
    </submittedName>
</protein>
<dbReference type="InterPro" id="IPR004344">
    <property type="entry name" value="TTL/TTLL_fam"/>
</dbReference>
<dbReference type="Pfam" id="PF03133">
    <property type="entry name" value="TTL"/>
    <property type="match status" value="1"/>
</dbReference>
<dbReference type="EMBL" id="GL983849">
    <property type="protein sequence ID" value="EGR31540.1"/>
    <property type="molecule type" value="Genomic_DNA"/>
</dbReference>
<evidence type="ECO:0000313" key="1">
    <source>
        <dbReference type="EMBL" id="EGR31540.1"/>
    </source>
</evidence>
<dbReference type="InterPro" id="IPR038765">
    <property type="entry name" value="Papain-like_cys_pep_sf"/>
</dbReference>
<dbReference type="SUPFAM" id="SSF54001">
    <property type="entry name" value="Cysteine proteinases"/>
    <property type="match status" value="1"/>
</dbReference>
<dbReference type="eggNOG" id="KOG2156">
    <property type="taxonomic scope" value="Eukaryota"/>
</dbReference>
<reference evidence="1 2" key="1">
    <citation type="submission" date="2011-07" db="EMBL/GenBank/DDBJ databases">
        <authorList>
            <person name="Coyne R."/>
            <person name="Brami D."/>
            <person name="Johnson J."/>
            <person name="Hostetler J."/>
            <person name="Hannick L."/>
            <person name="Clark T."/>
            <person name="Cassidy-Hanley D."/>
            <person name="Inman J."/>
        </authorList>
    </citation>
    <scope>NUCLEOTIDE SEQUENCE [LARGE SCALE GENOMIC DNA]</scope>
    <source>
        <strain evidence="1 2">G5</strain>
    </source>
</reference>
<organism evidence="1 2">
    <name type="scientific">Ichthyophthirius multifiliis</name>
    <name type="common">White spot disease agent</name>
    <name type="synonym">Ich</name>
    <dbReference type="NCBI Taxonomy" id="5932"/>
    <lineage>
        <taxon>Eukaryota</taxon>
        <taxon>Sar</taxon>
        <taxon>Alveolata</taxon>
        <taxon>Ciliophora</taxon>
        <taxon>Intramacronucleata</taxon>
        <taxon>Oligohymenophorea</taxon>
        <taxon>Hymenostomatida</taxon>
        <taxon>Ophryoglenina</taxon>
        <taxon>Ichthyophthirius</taxon>
    </lineage>
</organism>
<dbReference type="GeneID" id="14907693"/>
<dbReference type="STRING" id="857967.G0QTA5"/>
<dbReference type="Proteomes" id="UP000008983">
    <property type="component" value="Unassembled WGS sequence"/>
</dbReference>
<gene>
    <name evidence="1" type="ORF">IMG5_107600</name>
</gene>
<dbReference type="PROSITE" id="PS51221">
    <property type="entry name" value="TTL"/>
    <property type="match status" value="1"/>
</dbReference>
<dbReference type="Gene3D" id="3.90.1720.10">
    <property type="entry name" value="endopeptidase domain like (from Nostoc punctiforme)"/>
    <property type="match status" value="1"/>
</dbReference>
<dbReference type="GO" id="GO:0016874">
    <property type="term" value="F:ligase activity"/>
    <property type="evidence" value="ECO:0007669"/>
    <property type="project" value="UniProtKB-KW"/>
</dbReference>